<dbReference type="Pfam" id="PF10833">
    <property type="entry name" value="DUF2572"/>
    <property type="match status" value="1"/>
</dbReference>
<proteinExistence type="predicted"/>
<gene>
    <name evidence="2" type="ORF">C8D76_11426</name>
</gene>
<sequence length="225" mass="25953">MKLYRGVMTLTLLMLLSSTLLIFMLFDDDMLRLHSALTAHRQHYVEQSSALQEISQQAKRNACAAVPLEISENVYRVEFQLENFPDDNQHYLWCERKALFKKAPKKGNLAQEFHNYINNSHISLFRSQLNAPNFAKSADKNAEFYWFDSSQTEWNINGNITAVIVAEGNLQIKGKGKIMGTVITAGQLLPEQDIAIVYNKNVVNQVVQQYSQWQRAEKSWYDFNP</sequence>
<dbReference type="OrthoDB" id="5686653at2"/>
<organism evidence="2 3">
    <name type="scientific">Alitibacter langaaensis DSM 22999</name>
    <dbReference type="NCBI Taxonomy" id="1122935"/>
    <lineage>
        <taxon>Bacteria</taxon>
        <taxon>Pseudomonadati</taxon>
        <taxon>Pseudomonadota</taxon>
        <taxon>Gammaproteobacteria</taxon>
        <taxon>Pasteurellales</taxon>
        <taxon>Pasteurellaceae</taxon>
        <taxon>Alitibacter</taxon>
    </lineage>
</organism>
<keyword evidence="1" id="KW-0472">Membrane</keyword>
<dbReference type="InterPro" id="IPR022543">
    <property type="entry name" value="DUF2572"/>
</dbReference>
<protein>
    <submittedName>
        <fullName evidence="2">Uncharacterized protein DUF2572</fullName>
    </submittedName>
</protein>
<evidence type="ECO:0000256" key="1">
    <source>
        <dbReference type="SAM" id="Phobius"/>
    </source>
</evidence>
<keyword evidence="3" id="KW-1185">Reference proteome</keyword>
<evidence type="ECO:0000313" key="2">
    <source>
        <dbReference type="EMBL" id="PVX32384.1"/>
    </source>
</evidence>
<keyword evidence="1" id="KW-0812">Transmembrane</keyword>
<comment type="caution">
    <text evidence="2">The sequence shown here is derived from an EMBL/GenBank/DDBJ whole genome shotgun (WGS) entry which is preliminary data.</text>
</comment>
<dbReference type="Proteomes" id="UP000245909">
    <property type="component" value="Unassembled WGS sequence"/>
</dbReference>
<dbReference type="RefSeq" id="WP_116632300.1">
    <property type="nucleotide sequence ID" value="NZ_QENU01000014.1"/>
</dbReference>
<feature type="transmembrane region" description="Helical" evidence="1">
    <location>
        <begin position="6"/>
        <end position="26"/>
    </location>
</feature>
<dbReference type="EMBL" id="QENU01000014">
    <property type="protein sequence ID" value="PVX32384.1"/>
    <property type="molecule type" value="Genomic_DNA"/>
</dbReference>
<accession>A0A2U0SM01</accession>
<reference evidence="2 3" key="1">
    <citation type="submission" date="2018-05" db="EMBL/GenBank/DDBJ databases">
        <title>Genomic Encyclopedia of Type Strains, Phase IV (KMG-IV): sequencing the most valuable type-strain genomes for metagenomic binning, comparative biology and taxonomic classification.</title>
        <authorList>
            <person name="Goeker M."/>
        </authorList>
    </citation>
    <scope>NUCLEOTIDE SEQUENCE [LARGE SCALE GENOMIC DNA]</scope>
    <source>
        <strain evidence="2 3">DSM 22999</strain>
    </source>
</reference>
<name>A0A2U0SM01_9PAST</name>
<keyword evidence="1" id="KW-1133">Transmembrane helix</keyword>
<dbReference type="AlphaFoldDB" id="A0A2U0SM01"/>
<evidence type="ECO:0000313" key="3">
    <source>
        <dbReference type="Proteomes" id="UP000245909"/>
    </source>
</evidence>